<name>A0A327JG70_9HYPH</name>
<dbReference type="Gene3D" id="3.30.310.70">
    <property type="entry name" value="TT1751-like domain"/>
    <property type="match status" value="1"/>
</dbReference>
<dbReference type="EMBL" id="NPEV01000055">
    <property type="protein sequence ID" value="RAI25125.1"/>
    <property type="molecule type" value="Genomic_DNA"/>
</dbReference>
<evidence type="ECO:0000259" key="2">
    <source>
        <dbReference type="Pfam" id="PF03625"/>
    </source>
</evidence>
<dbReference type="InterPro" id="IPR005180">
    <property type="entry name" value="DUF302"/>
</dbReference>
<dbReference type="Proteomes" id="UP000249299">
    <property type="component" value="Unassembled WGS sequence"/>
</dbReference>
<dbReference type="InterPro" id="IPR035923">
    <property type="entry name" value="TT1751-like_sf"/>
</dbReference>
<gene>
    <name evidence="3" type="ORF">CH339_19485</name>
</gene>
<protein>
    <recommendedName>
        <fullName evidence="2">DUF302 domain-containing protein</fullName>
    </recommendedName>
</protein>
<feature type="chain" id="PRO_5016348256" description="DUF302 domain-containing protein" evidence="1">
    <location>
        <begin position="18"/>
        <end position="149"/>
    </location>
</feature>
<dbReference type="AlphaFoldDB" id="A0A327JG70"/>
<keyword evidence="1" id="KW-0732">Signal</keyword>
<reference evidence="3 4" key="1">
    <citation type="submission" date="2017-07" db="EMBL/GenBank/DDBJ databases">
        <title>Draft Genome Sequences of Select Purple Nonsulfur Bacteria.</title>
        <authorList>
            <person name="Lasarre B."/>
            <person name="Mckinlay J.B."/>
        </authorList>
    </citation>
    <scope>NUCLEOTIDE SEQUENCE [LARGE SCALE GENOMIC DNA]</scope>
    <source>
        <strain evidence="3 4">DSM 11290</strain>
    </source>
</reference>
<dbReference type="Pfam" id="PF03625">
    <property type="entry name" value="DUF302"/>
    <property type="match status" value="1"/>
</dbReference>
<dbReference type="CDD" id="cd14797">
    <property type="entry name" value="DUF302"/>
    <property type="match status" value="1"/>
</dbReference>
<accession>A0A327JG70</accession>
<dbReference type="PANTHER" id="PTHR38342:SF2">
    <property type="entry name" value="INNER MEMBRANE OR EXPORTED"/>
    <property type="match status" value="1"/>
</dbReference>
<dbReference type="PANTHER" id="PTHR38342">
    <property type="entry name" value="SLR5037 PROTEIN"/>
    <property type="match status" value="1"/>
</dbReference>
<dbReference type="RefSeq" id="WP_111436061.1">
    <property type="nucleotide sequence ID" value="NZ_JACIGG010000007.1"/>
</dbReference>
<evidence type="ECO:0000313" key="4">
    <source>
        <dbReference type="Proteomes" id="UP000249299"/>
    </source>
</evidence>
<evidence type="ECO:0000256" key="1">
    <source>
        <dbReference type="SAM" id="SignalP"/>
    </source>
</evidence>
<evidence type="ECO:0000313" key="3">
    <source>
        <dbReference type="EMBL" id="RAI25125.1"/>
    </source>
</evidence>
<sequence length="149" mass="15702">MRLLFAALILVAGLAPAAADNGLVVKKSAHGVAETLDRLEAIVEKNGLMVAARIDHAAGAKKAGMEMKPTQVLIFGNPKLGTPLMLSNREVAIDLPMKVLAWEDADGTVRIAYNDPAYLKSRHGIADRDEVFGKMAGGLGKLTDAAVAE</sequence>
<feature type="signal peptide" evidence="1">
    <location>
        <begin position="1"/>
        <end position="17"/>
    </location>
</feature>
<comment type="caution">
    <text evidence="3">The sequence shown here is derived from an EMBL/GenBank/DDBJ whole genome shotgun (WGS) entry which is preliminary data.</text>
</comment>
<proteinExistence type="predicted"/>
<dbReference type="OrthoDB" id="9799367at2"/>
<organism evidence="3 4">
    <name type="scientific">Rhodobium orientis</name>
    <dbReference type="NCBI Taxonomy" id="34017"/>
    <lineage>
        <taxon>Bacteria</taxon>
        <taxon>Pseudomonadati</taxon>
        <taxon>Pseudomonadota</taxon>
        <taxon>Alphaproteobacteria</taxon>
        <taxon>Hyphomicrobiales</taxon>
        <taxon>Rhodobiaceae</taxon>
        <taxon>Rhodobium</taxon>
    </lineage>
</organism>
<feature type="domain" description="DUF302" evidence="2">
    <location>
        <begin position="54"/>
        <end position="116"/>
    </location>
</feature>
<dbReference type="SUPFAM" id="SSF103247">
    <property type="entry name" value="TT1751-like"/>
    <property type="match status" value="1"/>
</dbReference>
<keyword evidence="4" id="KW-1185">Reference proteome</keyword>